<dbReference type="FunFam" id="1.10.10.820:FF:000001">
    <property type="entry name" value="Myosin heavy chain"/>
    <property type="match status" value="1"/>
</dbReference>
<feature type="region of interest" description="Disordered" evidence="9">
    <location>
        <begin position="1127"/>
        <end position="1151"/>
    </location>
</feature>
<dbReference type="Gene3D" id="1.20.5.340">
    <property type="match status" value="4"/>
</dbReference>
<keyword evidence="2 8" id="KW-0547">Nucleotide-binding</keyword>
<dbReference type="RefSeq" id="XP_014160491.1">
    <property type="nucleotide sequence ID" value="XM_014305016.1"/>
</dbReference>
<gene>
    <name evidence="12" type="ORF">SARC_01270</name>
</gene>
<feature type="compositionally biased region" description="Basic and acidic residues" evidence="9">
    <location>
        <begin position="1"/>
        <end position="13"/>
    </location>
</feature>
<feature type="region of interest" description="Disordered" evidence="9">
    <location>
        <begin position="1"/>
        <end position="22"/>
    </location>
</feature>
<dbReference type="GO" id="GO:0016020">
    <property type="term" value="C:membrane"/>
    <property type="evidence" value="ECO:0007669"/>
    <property type="project" value="TreeGrafter"/>
</dbReference>
<dbReference type="FunFam" id="1.20.58.530:FF:000001">
    <property type="entry name" value="Myosin heavy chain"/>
    <property type="match status" value="1"/>
</dbReference>
<organism evidence="12 13">
    <name type="scientific">Sphaeroforma arctica JP610</name>
    <dbReference type="NCBI Taxonomy" id="667725"/>
    <lineage>
        <taxon>Eukaryota</taxon>
        <taxon>Ichthyosporea</taxon>
        <taxon>Ichthyophonida</taxon>
        <taxon>Sphaeroforma</taxon>
    </lineage>
</organism>
<dbReference type="Gene3D" id="1.20.120.720">
    <property type="entry name" value="Myosin VI head, motor domain, U50 subdomain"/>
    <property type="match status" value="1"/>
</dbReference>
<feature type="compositionally biased region" description="Polar residues" evidence="9">
    <location>
        <begin position="1925"/>
        <end position="1937"/>
    </location>
</feature>
<dbReference type="SUPFAM" id="SSF90257">
    <property type="entry name" value="Myosin rod fragments"/>
    <property type="match status" value="6"/>
</dbReference>
<sequence>MSDSLKHLRDTSEAKGGFADSADQSEWTAQKWIWVKDEADTFIAGNITEDKGETYSVRLTNGKVVEINKNDSYKMNPPKFEKVEDMAELAYLNEPAVLDNLTKRYQSNLIYTYSGLFCVVVNPYKRLPIYTPDVVDMYQGKRRQEMPPHVYNIADSAYRNMLNDRENQSILITGESGAGKTENTKKVIQYIAATAAGPDKGKGQLEEQLLQCNPVLEAFGNAKTIKNDNSSRFGKFIRIEFDRSGLISGGNIETYLLEKSRAVRQQNDERTFHIFYQLLHGATPEMRQELLLDSVDAVPFLSDKASSSVEGVDDVAEFAITTEAMRVVGINDADQTEVWRTLSGIMKLGQMKFTQDRSDQAQMPDDTIAAMVCKLFGIPLSDFTKAMLKPRIKVGRDTVTKAQRADQVVSSIEAIAKAIHERTFLWIVKKINAVLDTRRAASSFIGILDIAGFEIFKVNSFEQLCINFTNEKLQQFFNNHMFVVEQEEYKKEGIDWQFINFGLDLQPCIDLIEKPMGVLALLDEECHLMPRSSDSTLVEKMDKAHSGKSDKYRKLGGKIKRDDVGFNCQHYAGEVEYTCDGWLTKNTDPLNDNITALLSQSTNPFTASLWADMVSHDTTRSRRGGSMRTVGQNYRDQLNSLMTTLRNTTPHFVRCIIPNHEKKAGKIDQAIVLDQLRCNGVLEGIRICRKGFPNRILFQDFKQRYEILTPGAVPKGFMDGRKACEKMIEALELSADEFRIGSSKIFFRTGVIGQLEEQRDEKLSAMVRHLQAHCRGLLARRQYRRATNHEVAVKMIQRNCRKYLMLRSWPWWKLFVRVQPLLKVTQEDNLKKELEDAKASAEHSAKREQELQVQFDELHNEKNGLKSDLDRVQNELDSCNDSIDRFQTRSEQLLKEVEGLEDQLEEESSRADNLMTEKKALQAKQSIVEAEMADAQQRAEKLAGEKVSLEEKLSAVETELLSEKDANEKLTKDKASLESQLSTRSEELAAAEEKYKSLSKAKSKGDGSLAEIEERLATVEAERSDLQTQKRKIDAELATLRDRVAELEKQVAQLQAEVERKTAEVAATQEQLDAESEKVFAVQKENRELTSQVESLQEELESEQSALSKLKKEKLALDLLLKELEDRMEDSETSGNAQAEMRAKREEELQGLKTKYEEAQAKHEEVVGELKAKLQAQREELVAEVEQLQRNKSELDKNANALSSEVEALKESLDSEGKSRADSDKKKKSLDAQLSETTSILEETTRQLSETSAKAASLAAEVDALSKSLDEKDQALTKAERDAAQARAKVDDLTTTLEDETRQKLNFQSKLKHAEGWTDEAKEALAECEEEVANRDRQVSSLKGQLDELTNRFRTEQGNAENGEAARKNLMREVEELRTSVEGGIAAQSKLKSTNNRLQGELDDANAAVETAQSEASSALKKAKKFDAQINEQKQLAQESDARARIAEAEASRLGTDVYSLKQQIEDLNEQLMSAKKESSNLKSELEESRNSSNKDAGYVASLEKAKRVLEAQLEEMRTEMEELEDELQQTEDAKVRLEVSFQATKQQLERELAERDDSIEEGRRGLMRQMRDLEEQLDEERRAKSTVGSKITKLEHDLIEAQTSLDMAEKGRDQAAREAKKAVQFVRDLQQENDMSYSQMQDANNQLREVERKAQKYHSENAMLAVETERNEKARRAAELARDEAVTELETLRRDGTGSSETTRRLQADLEAKEEELEELQTELDIATDRARRAGLEKSEAECALSQEKDNFAKVEQKLQTLERANAELRDEVENAEREGDRKYKSKVVPLQTRLASLQTELEGESRKAAEAANKYKRSDRKLKETMRLLEDAEKAAIEHKSNFDRSNAKARNMQAQNEELEMEVGSLRTKNRRQVTEINEANEMAEQLRSQLLSTQSRFGRTARARARSKGLTEDDADMDVDTPSTTEITTAGEE</sequence>
<dbReference type="SMART" id="SM00242">
    <property type="entry name" value="MYSc"/>
    <property type="match status" value="1"/>
</dbReference>
<dbReference type="GO" id="GO:0000146">
    <property type="term" value="F:microfilament motor activity"/>
    <property type="evidence" value="ECO:0007669"/>
    <property type="project" value="TreeGrafter"/>
</dbReference>
<dbReference type="CDD" id="cd01377">
    <property type="entry name" value="MYSc_class_II"/>
    <property type="match status" value="1"/>
</dbReference>
<dbReference type="EMBL" id="KQ241645">
    <property type="protein sequence ID" value="KNC86589.1"/>
    <property type="molecule type" value="Genomic_DNA"/>
</dbReference>
<keyword evidence="3 8" id="KW-0067">ATP-binding</keyword>
<dbReference type="Pfam" id="PF00063">
    <property type="entry name" value="Myosin_head"/>
    <property type="match status" value="1"/>
</dbReference>
<evidence type="ECO:0000256" key="5">
    <source>
        <dbReference type="ARBA" id="ARBA00023123"/>
    </source>
</evidence>
<evidence type="ECO:0000256" key="1">
    <source>
        <dbReference type="ARBA" id="ARBA00008314"/>
    </source>
</evidence>
<dbReference type="Gene3D" id="1.20.58.530">
    <property type="match status" value="1"/>
</dbReference>
<dbReference type="Gene3D" id="2.30.30.360">
    <property type="entry name" value="Myosin S1 fragment, N-terminal"/>
    <property type="match status" value="1"/>
</dbReference>
<dbReference type="PROSITE" id="PS50096">
    <property type="entry name" value="IQ"/>
    <property type="match status" value="1"/>
</dbReference>
<dbReference type="GO" id="GO:0007015">
    <property type="term" value="P:actin filament organization"/>
    <property type="evidence" value="ECO:0007669"/>
    <property type="project" value="TreeGrafter"/>
</dbReference>
<evidence type="ECO:0000259" key="10">
    <source>
        <dbReference type="PROSITE" id="PS51456"/>
    </source>
</evidence>
<dbReference type="InterPro" id="IPR036961">
    <property type="entry name" value="Kinesin_motor_dom_sf"/>
</dbReference>
<dbReference type="InterPro" id="IPR027417">
    <property type="entry name" value="P-loop_NTPase"/>
</dbReference>
<name>A0A0L0GCG4_9EUKA</name>
<keyword evidence="4" id="KW-0175">Coiled coil</keyword>
<feature type="compositionally biased region" description="Basic and acidic residues" evidence="9">
    <location>
        <begin position="1207"/>
        <end position="1225"/>
    </location>
</feature>
<keyword evidence="6 8" id="KW-0505">Motor protein</keyword>
<keyword evidence="5 8" id="KW-0518">Myosin</keyword>
<dbReference type="PROSITE" id="PS51456">
    <property type="entry name" value="MYOSIN_MOTOR"/>
    <property type="match status" value="1"/>
</dbReference>
<dbReference type="GO" id="GO:0051015">
    <property type="term" value="F:actin filament binding"/>
    <property type="evidence" value="ECO:0007669"/>
    <property type="project" value="InterPro"/>
</dbReference>
<feature type="region of interest" description="Disordered" evidence="9">
    <location>
        <begin position="1189"/>
        <end position="1252"/>
    </location>
</feature>
<dbReference type="GO" id="GO:0005737">
    <property type="term" value="C:cytoplasm"/>
    <property type="evidence" value="ECO:0007669"/>
    <property type="project" value="UniProtKB-ARBA"/>
</dbReference>
<feature type="region of interest" description="Actin-binding" evidence="8">
    <location>
        <begin position="638"/>
        <end position="660"/>
    </location>
</feature>
<dbReference type="PROSITE" id="PS51844">
    <property type="entry name" value="SH3_LIKE"/>
    <property type="match status" value="1"/>
</dbReference>
<feature type="binding site" evidence="8">
    <location>
        <begin position="174"/>
        <end position="181"/>
    </location>
    <ligand>
        <name>ATP</name>
        <dbReference type="ChEBI" id="CHEBI:30616"/>
    </ligand>
</feature>
<evidence type="ECO:0000256" key="4">
    <source>
        <dbReference type="ARBA" id="ARBA00023054"/>
    </source>
</evidence>
<dbReference type="STRING" id="667725.A0A0L0GCG4"/>
<comment type="similarity">
    <text evidence="1 8">Belongs to the TRAFAC class myosin-kinesin ATPase superfamily. Myosin family.</text>
</comment>
<dbReference type="Pfam" id="PF01576">
    <property type="entry name" value="Myosin_tail_1"/>
    <property type="match status" value="1"/>
</dbReference>
<feature type="region of interest" description="Disordered" evidence="9">
    <location>
        <begin position="1895"/>
        <end position="1937"/>
    </location>
</feature>
<evidence type="ECO:0000256" key="8">
    <source>
        <dbReference type="PROSITE-ProRule" id="PRU00782"/>
    </source>
</evidence>
<feature type="compositionally biased region" description="Basic and acidic residues" evidence="9">
    <location>
        <begin position="966"/>
        <end position="976"/>
    </location>
</feature>
<dbReference type="SUPFAM" id="SSF52540">
    <property type="entry name" value="P-loop containing nucleoside triphosphate hydrolases"/>
    <property type="match status" value="1"/>
</dbReference>
<dbReference type="GO" id="GO:0016459">
    <property type="term" value="C:myosin complex"/>
    <property type="evidence" value="ECO:0007669"/>
    <property type="project" value="UniProtKB-KW"/>
</dbReference>
<dbReference type="InterPro" id="IPR001609">
    <property type="entry name" value="Myosin_head_motor_dom-like"/>
</dbReference>
<dbReference type="GeneID" id="25901774"/>
<feature type="compositionally biased region" description="Basic and acidic residues" evidence="9">
    <location>
        <begin position="1141"/>
        <end position="1151"/>
    </location>
</feature>
<dbReference type="OrthoDB" id="10055605at2759"/>
<feature type="domain" description="Myosin motor" evidence="10">
    <location>
        <begin position="81"/>
        <end position="760"/>
    </location>
</feature>
<dbReference type="Proteomes" id="UP000054560">
    <property type="component" value="Unassembled WGS sequence"/>
</dbReference>
<dbReference type="PRINTS" id="PR00193">
    <property type="entry name" value="MYOSINHEAVY"/>
</dbReference>
<dbReference type="PANTHER" id="PTHR13140:SF857">
    <property type="entry name" value="MYOSIN-11"/>
    <property type="match status" value="1"/>
</dbReference>
<accession>A0A0L0GCG4</accession>
<dbReference type="InterPro" id="IPR008989">
    <property type="entry name" value="Myosin_S1_N"/>
</dbReference>
<dbReference type="FunFam" id="1.20.5.4820:FF:000002">
    <property type="entry name" value="Myosin heavy chain 10"/>
    <property type="match status" value="1"/>
</dbReference>
<dbReference type="eggNOG" id="KOG0161">
    <property type="taxonomic scope" value="Eukaryota"/>
</dbReference>
<evidence type="ECO:0000256" key="7">
    <source>
        <dbReference type="ARBA" id="ARBA00023203"/>
    </source>
</evidence>
<keyword evidence="7 8" id="KW-0009">Actin-binding</keyword>
<protein>
    <recommendedName>
        <fullName evidence="14">Myosin heavy chain</fullName>
    </recommendedName>
</protein>
<dbReference type="InterPro" id="IPR002928">
    <property type="entry name" value="Myosin_tail"/>
</dbReference>
<proteinExistence type="inferred from homology"/>
<keyword evidence="13" id="KW-1185">Reference proteome</keyword>
<evidence type="ECO:0000313" key="13">
    <source>
        <dbReference type="Proteomes" id="UP000054560"/>
    </source>
</evidence>
<dbReference type="FunFam" id="3.40.850.10:FF:000101">
    <property type="entry name" value="Slow myosin heavy chain 2"/>
    <property type="match status" value="1"/>
</dbReference>
<dbReference type="GO" id="GO:0005524">
    <property type="term" value="F:ATP binding"/>
    <property type="evidence" value="ECO:0007669"/>
    <property type="project" value="UniProtKB-UniRule"/>
</dbReference>
<reference evidence="12 13" key="1">
    <citation type="submission" date="2011-02" db="EMBL/GenBank/DDBJ databases">
        <title>The Genome Sequence of Sphaeroforma arctica JP610.</title>
        <authorList>
            <consortium name="The Broad Institute Genome Sequencing Platform"/>
            <person name="Russ C."/>
            <person name="Cuomo C."/>
            <person name="Young S.K."/>
            <person name="Zeng Q."/>
            <person name="Gargeya S."/>
            <person name="Alvarado L."/>
            <person name="Berlin A."/>
            <person name="Chapman S.B."/>
            <person name="Chen Z."/>
            <person name="Freedman E."/>
            <person name="Gellesch M."/>
            <person name="Goldberg J."/>
            <person name="Griggs A."/>
            <person name="Gujja S."/>
            <person name="Heilman E."/>
            <person name="Heiman D."/>
            <person name="Howarth C."/>
            <person name="Mehta T."/>
            <person name="Neiman D."/>
            <person name="Pearson M."/>
            <person name="Roberts A."/>
            <person name="Saif S."/>
            <person name="Shea T."/>
            <person name="Shenoy N."/>
            <person name="Sisk P."/>
            <person name="Stolte C."/>
            <person name="Sykes S."/>
            <person name="White J."/>
            <person name="Yandava C."/>
            <person name="Burger G."/>
            <person name="Gray M.W."/>
            <person name="Holland P.W.H."/>
            <person name="King N."/>
            <person name="Lang F.B.F."/>
            <person name="Roger A.J."/>
            <person name="Ruiz-Trillo I."/>
            <person name="Haas B."/>
            <person name="Nusbaum C."/>
            <person name="Birren B."/>
        </authorList>
    </citation>
    <scope>NUCLEOTIDE SEQUENCE [LARGE SCALE GENOMIC DNA]</scope>
    <source>
        <strain evidence="12 13">JP610</strain>
    </source>
</reference>
<dbReference type="Gene3D" id="3.40.850.10">
    <property type="entry name" value="Kinesin motor domain"/>
    <property type="match status" value="1"/>
</dbReference>
<dbReference type="Pfam" id="PF02736">
    <property type="entry name" value="Myosin_N"/>
    <property type="match status" value="1"/>
</dbReference>
<evidence type="ECO:0000256" key="2">
    <source>
        <dbReference type="ARBA" id="ARBA00022741"/>
    </source>
</evidence>
<evidence type="ECO:0008006" key="14">
    <source>
        <dbReference type="Google" id="ProtNLM"/>
    </source>
</evidence>
<evidence type="ECO:0000256" key="3">
    <source>
        <dbReference type="ARBA" id="ARBA00022840"/>
    </source>
</evidence>
<evidence type="ECO:0000256" key="6">
    <source>
        <dbReference type="ARBA" id="ARBA00023175"/>
    </source>
</evidence>
<feature type="domain" description="Myosin N-terminal SH3-like" evidence="11">
    <location>
        <begin position="28"/>
        <end position="77"/>
    </location>
</feature>
<dbReference type="PANTHER" id="PTHR13140">
    <property type="entry name" value="MYOSIN"/>
    <property type="match status" value="1"/>
</dbReference>
<dbReference type="InterPro" id="IPR004009">
    <property type="entry name" value="SH3_Myosin"/>
</dbReference>
<dbReference type="Gene3D" id="1.10.10.820">
    <property type="match status" value="1"/>
</dbReference>
<dbReference type="FunFam" id="1.20.120.720:FF:000001">
    <property type="entry name" value="Myosin heavy chain, muscle"/>
    <property type="match status" value="1"/>
</dbReference>
<evidence type="ECO:0000313" key="12">
    <source>
        <dbReference type="EMBL" id="KNC86589.1"/>
    </source>
</evidence>
<feature type="region of interest" description="Disordered" evidence="9">
    <location>
        <begin position="966"/>
        <end position="986"/>
    </location>
</feature>
<evidence type="ECO:0000256" key="9">
    <source>
        <dbReference type="SAM" id="MobiDB-lite"/>
    </source>
</evidence>
<evidence type="ECO:0000259" key="11">
    <source>
        <dbReference type="PROSITE" id="PS51844"/>
    </source>
</evidence>
<dbReference type="Gene3D" id="1.20.5.4820">
    <property type="match status" value="1"/>
</dbReference>